<dbReference type="AlphaFoldDB" id="A0ABD3NC81"/>
<reference evidence="1 2" key="1">
    <citation type="submission" date="2024-10" db="EMBL/GenBank/DDBJ databases">
        <title>Updated reference genomes for cyclostephanoid diatoms.</title>
        <authorList>
            <person name="Roberts W.R."/>
            <person name="Alverson A.J."/>
        </authorList>
    </citation>
    <scope>NUCLEOTIDE SEQUENCE [LARGE SCALE GENOMIC DNA]</scope>
    <source>
        <strain evidence="1 2">AJA276-08</strain>
    </source>
</reference>
<evidence type="ECO:0000313" key="2">
    <source>
        <dbReference type="Proteomes" id="UP001530315"/>
    </source>
</evidence>
<name>A0ABD3NC81_9STRA</name>
<gene>
    <name evidence="1" type="ORF">ACHAW5_006703</name>
</gene>
<keyword evidence="2" id="KW-1185">Reference proteome</keyword>
<accession>A0ABD3NC81</accession>
<proteinExistence type="predicted"/>
<evidence type="ECO:0000313" key="1">
    <source>
        <dbReference type="EMBL" id="KAL3772222.1"/>
    </source>
</evidence>
<organism evidence="1 2">
    <name type="scientific">Stephanodiscus triporus</name>
    <dbReference type="NCBI Taxonomy" id="2934178"/>
    <lineage>
        <taxon>Eukaryota</taxon>
        <taxon>Sar</taxon>
        <taxon>Stramenopiles</taxon>
        <taxon>Ochrophyta</taxon>
        <taxon>Bacillariophyta</taxon>
        <taxon>Coscinodiscophyceae</taxon>
        <taxon>Thalassiosirophycidae</taxon>
        <taxon>Stephanodiscales</taxon>
        <taxon>Stephanodiscaceae</taxon>
        <taxon>Stephanodiscus</taxon>
    </lineage>
</organism>
<dbReference type="Proteomes" id="UP001530315">
    <property type="component" value="Unassembled WGS sequence"/>
</dbReference>
<sequence length="76" mass="8857">METRRRRPSEANERRGIEGEGGVVRIVLRGRQPRDISPSRTENDGIYASSSTLIHRSTNEYVIRIGRRIEQCLFWD</sequence>
<dbReference type="EMBL" id="JALLAZ020001583">
    <property type="protein sequence ID" value="KAL3772222.1"/>
    <property type="molecule type" value="Genomic_DNA"/>
</dbReference>
<protein>
    <submittedName>
        <fullName evidence="1">Uncharacterized protein</fullName>
    </submittedName>
</protein>
<comment type="caution">
    <text evidence="1">The sequence shown here is derived from an EMBL/GenBank/DDBJ whole genome shotgun (WGS) entry which is preliminary data.</text>
</comment>